<protein>
    <submittedName>
        <fullName evidence="1">Uncharacterized protein</fullName>
    </submittedName>
</protein>
<dbReference type="Proteomes" id="UP001149140">
    <property type="component" value="Unassembled WGS sequence"/>
</dbReference>
<accession>A0A9X3MZP2</accession>
<keyword evidence="2" id="KW-1185">Reference proteome</keyword>
<dbReference type="PROSITE" id="PS51257">
    <property type="entry name" value="PROKAR_LIPOPROTEIN"/>
    <property type="match status" value="1"/>
</dbReference>
<gene>
    <name evidence="1" type="ORF">OM076_34730</name>
</gene>
<dbReference type="EMBL" id="JAPDOD010000047">
    <property type="protein sequence ID" value="MDA0165477.1"/>
    <property type="molecule type" value="Genomic_DNA"/>
</dbReference>
<proteinExistence type="predicted"/>
<dbReference type="AlphaFoldDB" id="A0A9X3MZP2"/>
<dbReference type="RefSeq" id="WP_270044735.1">
    <property type="nucleotide sequence ID" value="NZ_JAPDOD010000047.1"/>
</dbReference>
<evidence type="ECO:0000313" key="1">
    <source>
        <dbReference type="EMBL" id="MDA0165477.1"/>
    </source>
</evidence>
<reference evidence="1" key="1">
    <citation type="submission" date="2022-10" db="EMBL/GenBank/DDBJ databases">
        <title>The WGS of Solirubrobacter ginsenosidimutans DSM 21036.</title>
        <authorList>
            <person name="Jiang Z."/>
        </authorList>
    </citation>
    <scope>NUCLEOTIDE SEQUENCE</scope>
    <source>
        <strain evidence="1">DSM 21036</strain>
    </source>
</reference>
<comment type="caution">
    <text evidence="1">The sequence shown here is derived from an EMBL/GenBank/DDBJ whole genome shotgun (WGS) entry which is preliminary data.</text>
</comment>
<name>A0A9X3MZP2_9ACTN</name>
<evidence type="ECO:0000313" key="2">
    <source>
        <dbReference type="Proteomes" id="UP001149140"/>
    </source>
</evidence>
<organism evidence="1 2">
    <name type="scientific">Solirubrobacter ginsenosidimutans</name>
    <dbReference type="NCBI Taxonomy" id="490573"/>
    <lineage>
        <taxon>Bacteria</taxon>
        <taxon>Bacillati</taxon>
        <taxon>Actinomycetota</taxon>
        <taxon>Thermoleophilia</taxon>
        <taxon>Solirubrobacterales</taxon>
        <taxon>Solirubrobacteraceae</taxon>
        <taxon>Solirubrobacter</taxon>
    </lineage>
</organism>
<sequence length="147" mass="14500">MVTRRALLGAGALALLAGCGPPEEAKVDPAAVLDEQLRVTQAVASAYAGGAERRNAEARVKLVEDALRDAGGTPGAAPAAGATGATAALAAESAALRAHVAAVGELGGDDHRELLSGLIVEAAAAESRLLAELGRPPLPTAFPGQPV</sequence>